<evidence type="ECO:0000313" key="1">
    <source>
        <dbReference type="EMBL" id="WGH76141.1"/>
    </source>
</evidence>
<organism evidence="1 2">
    <name type="scientific">Tenacibaculum tangerinum</name>
    <dbReference type="NCBI Taxonomy" id="3038772"/>
    <lineage>
        <taxon>Bacteria</taxon>
        <taxon>Pseudomonadati</taxon>
        <taxon>Bacteroidota</taxon>
        <taxon>Flavobacteriia</taxon>
        <taxon>Flavobacteriales</taxon>
        <taxon>Flavobacteriaceae</taxon>
        <taxon>Tenacibaculum</taxon>
    </lineage>
</organism>
<keyword evidence="2" id="KW-1185">Reference proteome</keyword>
<sequence length="128" mass="14811">MSETIQIEKQYIKLNGLTFIAEPVFVQLSLEATGGVPELKKVYLSENEFFYGDLSCDTYGFSDTSFKVGVNGELYSLSFPELDFKRKMFFDNLSTFRPVQFFFNGLKLRLLGEFEPTLPFYDTIEVYL</sequence>
<evidence type="ECO:0000313" key="2">
    <source>
        <dbReference type="Proteomes" id="UP001232001"/>
    </source>
</evidence>
<accession>A0ABY8L4Y6</accession>
<dbReference type="EMBL" id="CP122539">
    <property type="protein sequence ID" value="WGH76141.1"/>
    <property type="molecule type" value="Genomic_DNA"/>
</dbReference>
<reference evidence="1 2" key="1">
    <citation type="submission" date="2023-04" db="EMBL/GenBank/DDBJ databases">
        <title>Tenacibaculum tangerinum sp. nov., isolated from sea tidal flat of South Korea.</title>
        <authorList>
            <person name="Lee S.H."/>
            <person name="Kim J.-J."/>
        </authorList>
    </citation>
    <scope>NUCLEOTIDE SEQUENCE [LARGE SCALE GENOMIC DNA]</scope>
    <source>
        <strain evidence="1 2">GRR-S3-23</strain>
    </source>
</reference>
<name>A0ABY8L4Y6_9FLAO</name>
<dbReference type="Proteomes" id="UP001232001">
    <property type="component" value="Chromosome"/>
</dbReference>
<dbReference type="RefSeq" id="WP_279652011.1">
    <property type="nucleotide sequence ID" value="NZ_CP122539.1"/>
</dbReference>
<gene>
    <name evidence="1" type="ORF">P8625_02945</name>
</gene>
<proteinExistence type="predicted"/>
<protein>
    <submittedName>
        <fullName evidence="1">Uncharacterized protein</fullName>
    </submittedName>
</protein>